<keyword evidence="7" id="KW-0067">ATP-binding</keyword>
<accession>A0A0B6F5V7</accession>
<evidence type="ECO:0000256" key="4">
    <source>
        <dbReference type="ARBA" id="ARBA00022598"/>
    </source>
</evidence>
<dbReference type="PANTHER" id="PTHR21299:SF1">
    <property type="entry name" value="PANTOATE--BETA-ALANINE LIGASE"/>
    <property type="match status" value="1"/>
</dbReference>
<dbReference type="GO" id="GO:0015940">
    <property type="term" value="P:pantothenate biosynthetic process"/>
    <property type="evidence" value="ECO:0007669"/>
    <property type="project" value="UniProtKB-UniPathway"/>
</dbReference>
<evidence type="ECO:0000256" key="5">
    <source>
        <dbReference type="ARBA" id="ARBA00022655"/>
    </source>
</evidence>
<keyword evidence="5" id="KW-0566">Pantothenate biosynthesis</keyword>
<evidence type="ECO:0000313" key="10">
    <source>
        <dbReference type="Proteomes" id="UP000031890"/>
    </source>
</evidence>
<gene>
    <name evidence="9" type="primary">panC1</name>
    <name evidence="9" type="ORF">CSING_11600</name>
</gene>
<keyword evidence="6" id="KW-0547">Nucleotide-binding</keyword>
<dbReference type="PANTHER" id="PTHR21299">
    <property type="entry name" value="CYTIDYLATE KINASE/PANTOATE-BETA-ALANINE LIGASE"/>
    <property type="match status" value="1"/>
</dbReference>
<dbReference type="EMBL" id="CP010827">
    <property type="protein sequence ID" value="AJI79815.1"/>
    <property type="molecule type" value="Genomic_DNA"/>
</dbReference>
<dbReference type="Proteomes" id="UP000031890">
    <property type="component" value="Chromosome"/>
</dbReference>
<dbReference type="InterPro" id="IPR003721">
    <property type="entry name" value="Pantoate_ligase"/>
</dbReference>
<dbReference type="STRING" id="161899.CSING_11600"/>
<dbReference type="GO" id="GO:0005524">
    <property type="term" value="F:ATP binding"/>
    <property type="evidence" value="ECO:0007669"/>
    <property type="project" value="UniProtKB-KW"/>
</dbReference>
<dbReference type="UniPathway" id="UPA00028">
    <property type="reaction ID" value="UER00005"/>
</dbReference>
<comment type="catalytic activity">
    <reaction evidence="8">
        <text>(R)-pantoate + beta-alanine + ATP = (R)-pantothenate + AMP + diphosphate + H(+)</text>
        <dbReference type="Rhea" id="RHEA:10912"/>
        <dbReference type="ChEBI" id="CHEBI:15378"/>
        <dbReference type="ChEBI" id="CHEBI:15980"/>
        <dbReference type="ChEBI" id="CHEBI:29032"/>
        <dbReference type="ChEBI" id="CHEBI:30616"/>
        <dbReference type="ChEBI" id="CHEBI:33019"/>
        <dbReference type="ChEBI" id="CHEBI:57966"/>
        <dbReference type="ChEBI" id="CHEBI:456215"/>
        <dbReference type="EC" id="6.3.2.1"/>
    </reaction>
</comment>
<evidence type="ECO:0000256" key="6">
    <source>
        <dbReference type="ARBA" id="ARBA00022741"/>
    </source>
</evidence>
<dbReference type="Gene3D" id="3.40.50.620">
    <property type="entry name" value="HUPs"/>
    <property type="match status" value="1"/>
</dbReference>
<dbReference type="EC" id="6.3.2.1" evidence="3"/>
<keyword evidence="4 9" id="KW-0436">Ligase</keyword>
<dbReference type="SUPFAM" id="SSF52374">
    <property type="entry name" value="Nucleotidylyl transferase"/>
    <property type="match status" value="1"/>
</dbReference>
<dbReference type="HOGENOM" id="CLU_047148_0_1_11"/>
<evidence type="ECO:0000256" key="7">
    <source>
        <dbReference type="ARBA" id="ARBA00022840"/>
    </source>
</evidence>
<reference evidence="9 10" key="1">
    <citation type="journal article" date="2015" name="Genome Announc.">
        <title>Complete Genome Sequence and Annotation of Corynebacterium singulare DSM 44357, Isolated from a Human Semen Specimen.</title>
        <authorList>
            <person name="Merten M."/>
            <person name="Brinkrolf K."/>
            <person name="Albersmeier A."/>
            <person name="Kutter Y."/>
            <person name="Ruckert C."/>
            <person name="Tauch A."/>
        </authorList>
    </citation>
    <scope>NUCLEOTIDE SEQUENCE [LARGE SCALE GENOMIC DNA]</scope>
    <source>
        <strain evidence="9">IBS B52218</strain>
    </source>
</reference>
<sequence length="257" mass="27262">MAEQLLVEDIERIRMVGSAYRKTGKRVVLVPLGRDIHAGNLALVKAAQRVRGGVVVVVVDDGTDITALDSVDVVWRYGKQSQRTRVIAPDHGMEDVSAELTRIVALTCALGPSDVFMGEKDYELLVATQQAFTDLNIGARVQGVPPVRMPDGVVMSLRNADVAPEAREQASALSAALTAGAYAAESGAEEVVRVAHEVLTAAGVEPEYVELRGRDLGEAPAEGDARLFIAATVGGVRLIDNAGVPLGIGFRNLEQRG</sequence>
<organism evidence="9 10">
    <name type="scientific">Corynebacterium singulare</name>
    <dbReference type="NCBI Taxonomy" id="161899"/>
    <lineage>
        <taxon>Bacteria</taxon>
        <taxon>Bacillati</taxon>
        <taxon>Actinomycetota</taxon>
        <taxon>Actinomycetes</taxon>
        <taxon>Mycobacteriales</taxon>
        <taxon>Corynebacteriaceae</taxon>
        <taxon>Corynebacterium</taxon>
    </lineage>
</organism>
<dbReference type="InterPro" id="IPR014729">
    <property type="entry name" value="Rossmann-like_a/b/a_fold"/>
</dbReference>
<dbReference type="KEGG" id="csx:CSING_11600"/>
<name>A0A0B6F5V7_9CORY</name>
<dbReference type="Gene3D" id="3.30.1300.10">
    <property type="entry name" value="Pantoate-beta-alanine ligase, C-terminal domain"/>
    <property type="match status" value="1"/>
</dbReference>
<comment type="pathway">
    <text evidence="1">Cofactor biosynthesis; (R)-pantothenate biosynthesis; (R)-pantothenate from (R)-pantoate and beta-alanine: step 1/1.</text>
</comment>
<protein>
    <recommendedName>
        <fullName evidence="3">pantoate--beta-alanine ligase (AMP-forming)</fullName>
        <ecNumber evidence="3">6.3.2.1</ecNumber>
    </recommendedName>
</protein>
<dbReference type="InterPro" id="IPR042176">
    <property type="entry name" value="Pantoate_ligase_C"/>
</dbReference>
<evidence type="ECO:0000256" key="3">
    <source>
        <dbReference type="ARBA" id="ARBA00012219"/>
    </source>
</evidence>
<evidence type="ECO:0000313" key="9">
    <source>
        <dbReference type="EMBL" id="AJI79815.1"/>
    </source>
</evidence>
<evidence type="ECO:0000256" key="1">
    <source>
        <dbReference type="ARBA" id="ARBA00004990"/>
    </source>
</evidence>
<dbReference type="AlphaFoldDB" id="A0A0B6F5V7"/>
<comment type="similarity">
    <text evidence="2">Belongs to the pantothenate synthetase family.</text>
</comment>
<dbReference type="GO" id="GO:0004592">
    <property type="term" value="F:pantoate-beta-alanine ligase activity"/>
    <property type="evidence" value="ECO:0007669"/>
    <property type="project" value="UniProtKB-EC"/>
</dbReference>
<evidence type="ECO:0000256" key="8">
    <source>
        <dbReference type="ARBA" id="ARBA00048258"/>
    </source>
</evidence>
<dbReference type="Pfam" id="PF02569">
    <property type="entry name" value="Pantoate_ligase"/>
    <property type="match status" value="1"/>
</dbReference>
<evidence type="ECO:0000256" key="2">
    <source>
        <dbReference type="ARBA" id="ARBA00009256"/>
    </source>
</evidence>
<dbReference type="GO" id="GO:0005829">
    <property type="term" value="C:cytosol"/>
    <property type="evidence" value="ECO:0007669"/>
    <property type="project" value="TreeGrafter"/>
</dbReference>
<proteinExistence type="inferred from homology"/>